<evidence type="ECO:0000313" key="2">
    <source>
        <dbReference type="Proteomes" id="UP000219559"/>
    </source>
</evidence>
<accession>A0A2A4G4X9</accession>
<reference evidence="1 2" key="1">
    <citation type="submission" date="2017-04" db="EMBL/GenBank/DDBJ databases">
        <title>A new member of the family Flavobacteriaceae isolated from ascidians.</title>
        <authorList>
            <person name="Chen L."/>
        </authorList>
    </citation>
    <scope>NUCLEOTIDE SEQUENCE [LARGE SCALE GENOMIC DNA]</scope>
    <source>
        <strain evidence="1 2">HQA918</strain>
    </source>
</reference>
<protein>
    <recommendedName>
        <fullName evidence="3">Transporter</fullName>
    </recommendedName>
</protein>
<dbReference type="GO" id="GO:0015562">
    <property type="term" value="F:efflux transmembrane transporter activity"/>
    <property type="evidence" value="ECO:0007669"/>
    <property type="project" value="InterPro"/>
</dbReference>
<name>A0A2A4G4X9_9FLAO</name>
<evidence type="ECO:0000313" key="1">
    <source>
        <dbReference type="EMBL" id="PCE63040.1"/>
    </source>
</evidence>
<dbReference type="PANTHER" id="PTHR30203">
    <property type="entry name" value="OUTER MEMBRANE CATION EFFLUX PROTEIN"/>
    <property type="match status" value="1"/>
</dbReference>
<keyword evidence="2" id="KW-1185">Reference proteome</keyword>
<dbReference type="EMBL" id="NBWU01000007">
    <property type="protein sequence ID" value="PCE63040.1"/>
    <property type="molecule type" value="Genomic_DNA"/>
</dbReference>
<proteinExistence type="predicted"/>
<sequence length="394" mass="45096">MKTKYVFACCGYFFAMGLFGQSPGLQEVLRSIEQNNTGLQALASQMEGESLALKSENNLPDPEITGYYLPWGNHSTGNYSEVELSQSMDFPTVYGKRGQWIEQQKNLLGLHYALERQNILLKAQKTYIELSILDRKIGHESERYKQAKTVYEQLSKSFEAGEAGILDFNKAKLVWMGKRFVLDQLEQQRQSQLAKLQWLNGDLPLKLEAVSMPPMAALPQFETLWVNKLQNDPELLIPQGKEDLAQRSIALAKAKSLPKLSLGYNYQGVQGENHSGLLGGLSIPLWNSKNKVKSEKMKWESQKVTTQHNESNLKLTAQTAYDRYMVLYTKWEAYTESLLSLNSEALLLKAYALGELSYLQYHQEIQFYQQAQEKQLQMEKELHLTRAQLLKHQL</sequence>
<dbReference type="AlphaFoldDB" id="A0A2A4G4X9"/>
<dbReference type="InterPro" id="IPR010131">
    <property type="entry name" value="MdtP/NodT-like"/>
</dbReference>
<gene>
    <name evidence="1" type="ORF">B7P33_17355</name>
</gene>
<dbReference type="RefSeq" id="WP_097441149.1">
    <property type="nucleotide sequence ID" value="NZ_KZ300477.1"/>
</dbReference>
<evidence type="ECO:0008006" key="3">
    <source>
        <dbReference type="Google" id="ProtNLM"/>
    </source>
</evidence>
<dbReference type="SUPFAM" id="SSF56954">
    <property type="entry name" value="Outer membrane efflux proteins (OEP)"/>
    <property type="match status" value="1"/>
</dbReference>
<organism evidence="1 2">
    <name type="scientific">Sediminicola luteus</name>
    <dbReference type="NCBI Taxonomy" id="319238"/>
    <lineage>
        <taxon>Bacteria</taxon>
        <taxon>Pseudomonadati</taxon>
        <taxon>Bacteroidota</taxon>
        <taxon>Flavobacteriia</taxon>
        <taxon>Flavobacteriales</taxon>
        <taxon>Flavobacteriaceae</taxon>
        <taxon>Sediminicola</taxon>
    </lineage>
</organism>
<dbReference type="PANTHER" id="PTHR30203:SF24">
    <property type="entry name" value="BLR4935 PROTEIN"/>
    <property type="match status" value="1"/>
</dbReference>
<dbReference type="Proteomes" id="UP000219559">
    <property type="component" value="Unassembled WGS sequence"/>
</dbReference>
<comment type="caution">
    <text evidence="1">The sequence shown here is derived from an EMBL/GenBank/DDBJ whole genome shotgun (WGS) entry which is preliminary data.</text>
</comment>
<dbReference type="Gene3D" id="1.20.1600.10">
    <property type="entry name" value="Outer membrane efflux proteins (OEP)"/>
    <property type="match status" value="1"/>
</dbReference>
<dbReference type="OrthoDB" id="712316at2"/>